<proteinExistence type="predicted"/>
<reference evidence="1" key="1">
    <citation type="submission" date="2019-08" db="EMBL/GenBank/DDBJ databases">
        <authorList>
            <person name="Kucharzyk K."/>
            <person name="Murdoch R.W."/>
            <person name="Higgins S."/>
            <person name="Loffler F."/>
        </authorList>
    </citation>
    <scope>NUCLEOTIDE SEQUENCE</scope>
</reference>
<sequence>MGRIVFVKSANLNNISFEKYGINRVTQEALDEIVKCYRSKGWNSAFDISNAVKMRYIYNGYKIQHDPFIEGWTPYIGREYWTDWKLKLGNNQEKLKQDKIKSLNSCFFEKKDLEIIVRDSLLKKINSNNDLPLSIKSQNLKELKFIFLYKGYLKLGNKSYNDTTSIYPFIILPEDSFPYKVIIYKNNSFWGEMIFKDGLINFKHVSNLKQNEKKIALNAFNYIKDKKQELFFYIDGFDNRIWHINKNKIIVCQINQKLSIIEADEFVHRFYYYEDLIIERMK</sequence>
<dbReference type="EMBL" id="VSSQ01034264">
    <property type="protein sequence ID" value="MPM86151.1"/>
    <property type="molecule type" value="Genomic_DNA"/>
</dbReference>
<dbReference type="AlphaFoldDB" id="A0A645DA40"/>
<name>A0A645DA40_9ZZZZ</name>
<gene>
    <name evidence="1" type="ORF">SDC9_133234</name>
</gene>
<evidence type="ECO:0000313" key="1">
    <source>
        <dbReference type="EMBL" id="MPM86151.1"/>
    </source>
</evidence>
<accession>A0A645DA40</accession>
<organism evidence="1">
    <name type="scientific">bioreactor metagenome</name>
    <dbReference type="NCBI Taxonomy" id="1076179"/>
    <lineage>
        <taxon>unclassified sequences</taxon>
        <taxon>metagenomes</taxon>
        <taxon>ecological metagenomes</taxon>
    </lineage>
</organism>
<comment type="caution">
    <text evidence="1">The sequence shown here is derived from an EMBL/GenBank/DDBJ whole genome shotgun (WGS) entry which is preliminary data.</text>
</comment>
<protein>
    <submittedName>
        <fullName evidence="1">Uncharacterized protein</fullName>
    </submittedName>
</protein>